<dbReference type="Pfam" id="PF13924">
    <property type="entry name" value="Lipocalin_5"/>
    <property type="match status" value="2"/>
</dbReference>
<proteinExistence type="predicted"/>
<organism evidence="2 3">
    <name type="scientific">Mycolicibacillus trivialis</name>
    <dbReference type="NCBI Taxonomy" id="1798"/>
    <lineage>
        <taxon>Bacteria</taxon>
        <taxon>Bacillati</taxon>
        <taxon>Actinomycetota</taxon>
        <taxon>Actinomycetes</taxon>
        <taxon>Mycobacteriales</taxon>
        <taxon>Mycobacteriaceae</taxon>
        <taxon>Mycolicibacillus</taxon>
    </lineage>
</organism>
<evidence type="ECO:0000313" key="2">
    <source>
        <dbReference type="EMBL" id="ORX07354.1"/>
    </source>
</evidence>
<feature type="domain" description="Lipocalin-like" evidence="1">
    <location>
        <begin position="57"/>
        <end position="125"/>
    </location>
</feature>
<sequence>MMGLAGAVLGGWHLESFSTTDAETGVVSTPLGEQPQGLILYTADGHMSAQLARRDGSGYLAYGGRFSADEDTATLRHDVQMSSTPELLAAPQFRRAHLEGDRLTLSATMTGPTGATSHATLVWGRAAPGRDRRT</sequence>
<accession>A0A1X2EP20</accession>
<evidence type="ECO:0000259" key="1">
    <source>
        <dbReference type="Pfam" id="PF13924"/>
    </source>
</evidence>
<dbReference type="Proteomes" id="UP000193090">
    <property type="component" value="Unassembled WGS sequence"/>
</dbReference>
<dbReference type="InterPro" id="IPR024311">
    <property type="entry name" value="Lipocalin-like"/>
</dbReference>
<name>A0A1X2EP20_9MYCO</name>
<evidence type="ECO:0000313" key="3">
    <source>
        <dbReference type="Proteomes" id="UP000193090"/>
    </source>
</evidence>
<comment type="caution">
    <text evidence="2">The sequence shown here is derived from an EMBL/GenBank/DDBJ whole genome shotgun (WGS) entry which is preliminary data.</text>
</comment>
<dbReference type="EMBL" id="LQPZ01000012">
    <property type="protein sequence ID" value="ORX07354.1"/>
    <property type="molecule type" value="Genomic_DNA"/>
</dbReference>
<gene>
    <name evidence="2" type="ORF">AWC30_00055</name>
</gene>
<dbReference type="AlphaFoldDB" id="A0A1X2EP20"/>
<protein>
    <recommendedName>
        <fullName evidence="1">Lipocalin-like domain-containing protein</fullName>
    </recommendedName>
</protein>
<dbReference type="STRING" id="1798.AWC30_00055"/>
<reference evidence="2 3" key="1">
    <citation type="submission" date="2016-01" db="EMBL/GenBank/DDBJ databases">
        <title>The new phylogeny of the genus Mycobacterium.</title>
        <authorList>
            <person name="Tarcisio F."/>
            <person name="Conor M."/>
            <person name="Antonella G."/>
            <person name="Elisabetta G."/>
            <person name="Giulia F.S."/>
            <person name="Sara T."/>
            <person name="Anna F."/>
            <person name="Clotilde B."/>
            <person name="Roberto B."/>
            <person name="Veronica D.S."/>
            <person name="Fabio R."/>
            <person name="Monica P."/>
            <person name="Olivier J."/>
            <person name="Enrico T."/>
            <person name="Nicola S."/>
        </authorList>
    </citation>
    <scope>NUCLEOTIDE SEQUENCE [LARGE SCALE GENOMIC DNA]</scope>
    <source>
        <strain evidence="2 3">DSM 44153</strain>
    </source>
</reference>
<feature type="domain" description="Lipocalin-like" evidence="1">
    <location>
        <begin position="10"/>
        <end position="54"/>
    </location>
</feature>
<keyword evidence="3" id="KW-1185">Reference proteome</keyword>